<evidence type="ECO:0000313" key="1">
    <source>
        <dbReference type="EMBL" id="MBG6135668.1"/>
    </source>
</evidence>
<dbReference type="PIRSF" id="PIRSF036794">
    <property type="entry name" value="UCP_erythr_ester"/>
    <property type="match status" value="1"/>
</dbReference>
<dbReference type="PANTHER" id="PTHR31299:SF0">
    <property type="entry name" value="ESTERASE, PUTATIVE (AFU_ORTHOLOGUE AFUA_1G05850)-RELATED"/>
    <property type="match status" value="1"/>
</dbReference>
<sequence length="399" mass="44444">MSDIGAHAQTLTNRGSLDALMLRVGGARVVMLGAASHGTHDHHHWRAEITRRLVAEHGFSFVAVEGDWPDCDRVDASVRGNGQDPRAVLGAFERWPTWMWANEEVLDFCEWLRWWNGEHRVGFHGLDVYSLWESLRAIVDHLGRHDPTAVPAALAALRTPEGYAGRVVPDACEPEVVSLLAYLRRHAVEHAAERGRTEFAAWQNADIVPGAERYYRTLLAGERSWELRETHMADTLDRLLDHYGPGSRAVVWAHNSHVGDSLATDADLVSLGRLARRRHGADAVVLVGFGSHRGEVLAAPSWGAVAQVMTVPPARAGSVEDLLHRAAPERALFVFPQVDQPRWLTDVHDHRRIGVICDPGAPDYVAGRLGEWYDAFCWFNHTTPVHTLTRELERHPSGV</sequence>
<dbReference type="GO" id="GO:0046677">
    <property type="term" value="P:response to antibiotic"/>
    <property type="evidence" value="ECO:0007669"/>
    <property type="project" value="InterPro"/>
</dbReference>
<dbReference type="PANTHER" id="PTHR31299">
    <property type="entry name" value="ESTERASE, PUTATIVE (AFU_ORTHOLOGUE AFUA_1G05850)-RELATED"/>
    <property type="match status" value="1"/>
</dbReference>
<keyword evidence="2" id="KW-1185">Reference proteome</keyword>
<dbReference type="CDD" id="cd14728">
    <property type="entry name" value="Ere-like"/>
    <property type="match status" value="1"/>
</dbReference>
<dbReference type="Gene3D" id="3.30.1870.10">
    <property type="entry name" value="EreA-like, domain 2"/>
    <property type="match status" value="1"/>
</dbReference>
<dbReference type="SUPFAM" id="SSF159501">
    <property type="entry name" value="EreA/ChaN-like"/>
    <property type="match status" value="1"/>
</dbReference>
<dbReference type="Gene3D" id="3.40.1660.10">
    <property type="entry name" value="EreA-like (biosynthetic domain)"/>
    <property type="match status" value="1"/>
</dbReference>
<accession>A0A8J7GGJ1</accession>
<name>A0A8J7GGJ1_9ACTN</name>
<reference evidence="1" key="1">
    <citation type="submission" date="2020-11" db="EMBL/GenBank/DDBJ databases">
        <title>Sequencing the genomes of 1000 actinobacteria strains.</title>
        <authorList>
            <person name="Klenk H.-P."/>
        </authorList>
    </citation>
    <scope>NUCLEOTIDE SEQUENCE</scope>
    <source>
        <strain evidence="1">DSM 45356</strain>
    </source>
</reference>
<dbReference type="InterPro" id="IPR007815">
    <property type="entry name" value="Emycin_Estase"/>
</dbReference>
<dbReference type="InterPro" id="IPR014622">
    <property type="entry name" value="UCP036794_erythomycin"/>
</dbReference>
<evidence type="ECO:0000313" key="2">
    <source>
        <dbReference type="Proteomes" id="UP000622552"/>
    </source>
</evidence>
<organism evidence="1 2">
    <name type="scientific">Longispora fulva</name>
    <dbReference type="NCBI Taxonomy" id="619741"/>
    <lineage>
        <taxon>Bacteria</taxon>
        <taxon>Bacillati</taxon>
        <taxon>Actinomycetota</taxon>
        <taxon>Actinomycetes</taxon>
        <taxon>Micromonosporales</taxon>
        <taxon>Micromonosporaceae</taxon>
        <taxon>Longispora</taxon>
    </lineage>
</organism>
<comment type="caution">
    <text evidence="1">The sequence shown here is derived from an EMBL/GenBank/DDBJ whole genome shotgun (WGS) entry which is preliminary data.</text>
</comment>
<proteinExistence type="predicted"/>
<dbReference type="InterPro" id="IPR052036">
    <property type="entry name" value="Hydrolase/PRTase-associated"/>
</dbReference>
<dbReference type="Proteomes" id="UP000622552">
    <property type="component" value="Unassembled WGS sequence"/>
</dbReference>
<dbReference type="EMBL" id="JADOUF010000001">
    <property type="protein sequence ID" value="MBG6135668.1"/>
    <property type="molecule type" value="Genomic_DNA"/>
</dbReference>
<dbReference type="Pfam" id="PF05139">
    <property type="entry name" value="Erythro_esteras"/>
    <property type="match status" value="1"/>
</dbReference>
<dbReference type="AlphaFoldDB" id="A0A8J7GGJ1"/>
<protein>
    <submittedName>
        <fullName evidence="1">Erythromycin esterase-like protein</fullName>
    </submittedName>
</protein>
<gene>
    <name evidence="1" type="ORF">IW245_001862</name>
</gene>
<dbReference type="RefSeq" id="WP_372445119.1">
    <property type="nucleotide sequence ID" value="NZ_BONS01000002.1"/>
</dbReference>